<keyword evidence="1" id="KW-0677">Repeat</keyword>
<dbReference type="Gene3D" id="1.25.40.10">
    <property type="entry name" value="Tetratricopeptide repeat domain"/>
    <property type="match status" value="1"/>
</dbReference>
<dbReference type="EMBL" id="JBBWWR010000004">
    <property type="protein sequence ID" value="KAK8968434.1"/>
    <property type="molecule type" value="Genomic_DNA"/>
</dbReference>
<dbReference type="InterPro" id="IPR046960">
    <property type="entry name" value="PPR_At4g14850-like_plant"/>
</dbReference>
<dbReference type="InterPro" id="IPR011990">
    <property type="entry name" value="TPR-like_helical_dom_sf"/>
</dbReference>
<keyword evidence="3" id="KW-1185">Reference proteome</keyword>
<sequence>MGAFETGKILHGLIQKTRMTSVLPVRQRVPRHEALELFHEMVMVGIESDWIVFVSALYACSHSGLVEEGQELFQRMTDEYDICPLRLLHG</sequence>
<dbReference type="PANTHER" id="PTHR47926:SF347">
    <property type="entry name" value="PENTATRICOPEPTIDE REPEAT-CONTAINING PROTEIN"/>
    <property type="match status" value="1"/>
</dbReference>
<protein>
    <submittedName>
        <fullName evidence="2">Pentatricopeptide repeat-containing protein</fullName>
    </submittedName>
</protein>
<gene>
    <name evidence="2" type="primary">PCMP-H71</name>
    <name evidence="2" type="ORF">KSP40_PGU007829</name>
</gene>
<organism evidence="2 3">
    <name type="scientific">Platanthera guangdongensis</name>
    <dbReference type="NCBI Taxonomy" id="2320717"/>
    <lineage>
        <taxon>Eukaryota</taxon>
        <taxon>Viridiplantae</taxon>
        <taxon>Streptophyta</taxon>
        <taxon>Embryophyta</taxon>
        <taxon>Tracheophyta</taxon>
        <taxon>Spermatophyta</taxon>
        <taxon>Magnoliopsida</taxon>
        <taxon>Liliopsida</taxon>
        <taxon>Asparagales</taxon>
        <taxon>Orchidaceae</taxon>
        <taxon>Orchidoideae</taxon>
        <taxon>Orchideae</taxon>
        <taxon>Orchidinae</taxon>
        <taxon>Platanthera</taxon>
    </lineage>
</organism>
<reference evidence="2 3" key="1">
    <citation type="journal article" date="2022" name="Nat. Plants">
        <title>Genomes of leafy and leafless Platanthera orchids illuminate the evolution of mycoheterotrophy.</title>
        <authorList>
            <person name="Li M.H."/>
            <person name="Liu K.W."/>
            <person name="Li Z."/>
            <person name="Lu H.C."/>
            <person name="Ye Q.L."/>
            <person name="Zhang D."/>
            <person name="Wang J.Y."/>
            <person name="Li Y.F."/>
            <person name="Zhong Z.M."/>
            <person name="Liu X."/>
            <person name="Yu X."/>
            <person name="Liu D.K."/>
            <person name="Tu X.D."/>
            <person name="Liu B."/>
            <person name="Hao Y."/>
            <person name="Liao X.Y."/>
            <person name="Jiang Y.T."/>
            <person name="Sun W.H."/>
            <person name="Chen J."/>
            <person name="Chen Y.Q."/>
            <person name="Ai Y."/>
            <person name="Zhai J.W."/>
            <person name="Wu S.S."/>
            <person name="Zhou Z."/>
            <person name="Hsiao Y.Y."/>
            <person name="Wu W.L."/>
            <person name="Chen Y.Y."/>
            <person name="Lin Y.F."/>
            <person name="Hsu J.L."/>
            <person name="Li C.Y."/>
            <person name="Wang Z.W."/>
            <person name="Zhao X."/>
            <person name="Zhong W.Y."/>
            <person name="Ma X.K."/>
            <person name="Ma L."/>
            <person name="Huang J."/>
            <person name="Chen G.Z."/>
            <person name="Huang M.Z."/>
            <person name="Huang L."/>
            <person name="Peng D.H."/>
            <person name="Luo Y.B."/>
            <person name="Zou S.Q."/>
            <person name="Chen S.P."/>
            <person name="Lan S."/>
            <person name="Tsai W.C."/>
            <person name="Van de Peer Y."/>
            <person name="Liu Z.J."/>
        </authorList>
    </citation>
    <scope>NUCLEOTIDE SEQUENCE [LARGE SCALE GENOMIC DNA]</scope>
    <source>
        <strain evidence="2">Lor288</strain>
    </source>
</reference>
<dbReference type="Pfam" id="PF01535">
    <property type="entry name" value="PPR"/>
    <property type="match status" value="2"/>
</dbReference>
<dbReference type="InterPro" id="IPR002885">
    <property type="entry name" value="PPR_rpt"/>
</dbReference>
<dbReference type="Proteomes" id="UP001412067">
    <property type="component" value="Unassembled WGS sequence"/>
</dbReference>
<name>A0ABR2MXZ5_9ASPA</name>
<proteinExistence type="predicted"/>
<evidence type="ECO:0000313" key="2">
    <source>
        <dbReference type="EMBL" id="KAK8968434.1"/>
    </source>
</evidence>
<comment type="caution">
    <text evidence="2">The sequence shown here is derived from an EMBL/GenBank/DDBJ whole genome shotgun (WGS) entry which is preliminary data.</text>
</comment>
<evidence type="ECO:0000313" key="3">
    <source>
        <dbReference type="Proteomes" id="UP001412067"/>
    </source>
</evidence>
<dbReference type="PANTHER" id="PTHR47926">
    <property type="entry name" value="PENTATRICOPEPTIDE REPEAT-CONTAINING PROTEIN"/>
    <property type="match status" value="1"/>
</dbReference>
<evidence type="ECO:0000256" key="1">
    <source>
        <dbReference type="ARBA" id="ARBA00022737"/>
    </source>
</evidence>
<accession>A0ABR2MXZ5</accession>